<feature type="domain" description="AMP-binding enzyme C-terminal" evidence="4">
    <location>
        <begin position="457"/>
        <end position="532"/>
    </location>
</feature>
<dbReference type="GO" id="GO:0031956">
    <property type="term" value="F:medium-chain fatty acid-CoA ligase activity"/>
    <property type="evidence" value="ECO:0007669"/>
    <property type="project" value="TreeGrafter"/>
</dbReference>
<feature type="domain" description="AMP-dependent synthetase/ligase" evidence="3">
    <location>
        <begin position="34"/>
        <end position="406"/>
    </location>
</feature>
<dbReference type="EMBL" id="SOAU01000001">
    <property type="protein sequence ID" value="TDT14815.1"/>
    <property type="molecule type" value="Genomic_DNA"/>
</dbReference>
<dbReference type="Pfam" id="PF13193">
    <property type="entry name" value="AMP-binding_C"/>
    <property type="match status" value="1"/>
</dbReference>
<gene>
    <name evidence="5" type="ORF">BDK89_0372</name>
</gene>
<evidence type="ECO:0000259" key="3">
    <source>
        <dbReference type="Pfam" id="PF00501"/>
    </source>
</evidence>
<dbReference type="PANTHER" id="PTHR43201:SF5">
    <property type="entry name" value="MEDIUM-CHAIN ACYL-COA LIGASE ACSF2, MITOCHONDRIAL"/>
    <property type="match status" value="1"/>
</dbReference>
<evidence type="ECO:0000256" key="2">
    <source>
        <dbReference type="ARBA" id="ARBA00022598"/>
    </source>
</evidence>
<keyword evidence="2" id="KW-0436">Ligase</keyword>
<dbReference type="PROSITE" id="PS00455">
    <property type="entry name" value="AMP_BINDING"/>
    <property type="match status" value="1"/>
</dbReference>
<dbReference type="InterPro" id="IPR025110">
    <property type="entry name" value="AMP-bd_C"/>
</dbReference>
<name>A0A4R7HVF6_9ACTN</name>
<dbReference type="PANTHER" id="PTHR43201">
    <property type="entry name" value="ACYL-COA SYNTHETASE"/>
    <property type="match status" value="1"/>
</dbReference>
<dbReference type="CDD" id="cd05917">
    <property type="entry name" value="FACL_like_2"/>
    <property type="match status" value="1"/>
</dbReference>
<accession>A0A4R7HVF6</accession>
<dbReference type="Proteomes" id="UP000294558">
    <property type="component" value="Unassembled WGS sequence"/>
</dbReference>
<evidence type="ECO:0000256" key="1">
    <source>
        <dbReference type="ARBA" id="ARBA00006432"/>
    </source>
</evidence>
<dbReference type="Gene3D" id="3.30.300.30">
    <property type="match status" value="1"/>
</dbReference>
<proteinExistence type="inferred from homology"/>
<dbReference type="InterPro" id="IPR042099">
    <property type="entry name" value="ANL_N_sf"/>
</dbReference>
<dbReference type="InterPro" id="IPR000873">
    <property type="entry name" value="AMP-dep_synth/lig_dom"/>
</dbReference>
<dbReference type="InterPro" id="IPR045851">
    <property type="entry name" value="AMP-bd_C_sf"/>
</dbReference>
<keyword evidence="6" id="KW-1185">Reference proteome</keyword>
<dbReference type="Gene3D" id="3.40.50.12780">
    <property type="entry name" value="N-terminal domain of ligase-like"/>
    <property type="match status" value="1"/>
</dbReference>
<organism evidence="5 6">
    <name type="scientific">Ilumatobacter fluminis</name>
    <dbReference type="NCBI Taxonomy" id="467091"/>
    <lineage>
        <taxon>Bacteria</taxon>
        <taxon>Bacillati</taxon>
        <taxon>Actinomycetota</taxon>
        <taxon>Acidimicrobiia</taxon>
        <taxon>Acidimicrobiales</taxon>
        <taxon>Ilumatobacteraceae</taxon>
        <taxon>Ilumatobacter</taxon>
    </lineage>
</organism>
<dbReference type="AlphaFoldDB" id="A0A4R7HVF6"/>
<protein>
    <submittedName>
        <fullName evidence="5">Fatty-acyl-CoA synthase</fullName>
    </submittedName>
</protein>
<comment type="similarity">
    <text evidence="1">Belongs to the ATP-dependent AMP-binding enzyme family.</text>
</comment>
<comment type="caution">
    <text evidence="5">The sequence shown here is derived from an EMBL/GenBank/DDBJ whole genome shotgun (WGS) entry which is preliminary data.</text>
</comment>
<dbReference type="FunFam" id="3.30.300.30:FF:000008">
    <property type="entry name" value="2,3-dihydroxybenzoate-AMP ligase"/>
    <property type="match status" value="1"/>
</dbReference>
<dbReference type="InterPro" id="IPR020845">
    <property type="entry name" value="AMP-binding_CS"/>
</dbReference>
<dbReference type="FunFam" id="3.40.50.12780:FF:000003">
    <property type="entry name" value="Long-chain-fatty-acid--CoA ligase FadD"/>
    <property type="match status" value="1"/>
</dbReference>
<evidence type="ECO:0000313" key="5">
    <source>
        <dbReference type="EMBL" id="TDT14815.1"/>
    </source>
</evidence>
<reference evidence="5 6" key="1">
    <citation type="submission" date="2019-03" db="EMBL/GenBank/DDBJ databases">
        <title>Sequencing the genomes of 1000 actinobacteria strains.</title>
        <authorList>
            <person name="Klenk H.-P."/>
        </authorList>
    </citation>
    <scope>NUCLEOTIDE SEQUENCE [LARGE SCALE GENOMIC DNA]</scope>
    <source>
        <strain evidence="5 6">DSM 18936</strain>
    </source>
</reference>
<dbReference type="SUPFAM" id="SSF56801">
    <property type="entry name" value="Acetyl-CoA synthetase-like"/>
    <property type="match status" value="1"/>
</dbReference>
<dbReference type="Pfam" id="PF00501">
    <property type="entry name" value="AMP-binding"/>
    <property type="match status" value="1"/>
</dbReference>
<sequence length="554" mass="61948">MPGATVYARAMGELAEDRGPTDVALLDDTIPANLERAIEHYPDHEALVAVHQDIRWTYRQFGDHVRDIAKSLMHAGLEPGDRLGLWAPNYAEWTLVQYATAEIGVILVNINPAYRTHELEYALNQSGCKWLIAAPEFKGSDYVAMVAEIADRVPSLEKAVFFWTDEWNHLYEGDEYVSDDELNARRDALQPDDPINIQYTSGTTGFPKGATLTHRNILNNGYFVAELQGFNHGDRLCIPVPFYHCFGMVMGNLGCTSHAATMVIPGDAFDPAAVLRAVEEERCTALYGVPTMFIAELGLPDFDSYDLSSLRTGVMAGSPCPVEVMKQCVDRMHMDDVTICYGMTETSPVSTQTLPDDSLHHRTATVGRAHPHVEVRIADPETGETMQRGETGEFCTRGYSVMQGYWNESQKTRAAIDDEGWMHTGDLAVMADDGYCNIVGRIKDMVIRGGENIYPREIEEFLYTHPDIEDVQAIGVPDERYGEELMVWVKVRAGATIDEDEVREFCRGQIAHFKVPRYVKFVGDFPMTVTGKVRKVEMREQSIAELGLHSTETA</sequence>
<dbReference type="GO" id="GO:0006631">
    <property type="term" value="P:fatty acid metabolic process"/>
    <property type="evidence" value="ECO:0007669"/>
    <property type="project" value="TreeGrafter"/>
</dbReference>
<evidence type="ECO:0000259" key="4">
    <source>
        <dbReference type="Pfam" id="PF13193"/>
    </source>
</evidence>
<evidence type="ECO:0000313" key="6">
    <source>
        <dbReference type="Proteomes" id="UP000294558"/>
    </source>
</evidence>